<feature type="domain" description="Fatty acid hydroxylase" evidence="7">
    <location>
        <begin position="208"/>
        <end position="342"/>
    </location>
</feature>
<evidence type="ECO:0000313" key="8">
    <source>
        <dbReference type="EMBL" id="KAF6217947.1"/>
    </source>
</evidence>
<evidence type="ECO:0000259" key="7">
    <source>
        <dbReference type="Pfam" id="PF04116"/>
    </source>
</evidence>
<evidence type="ECO:0000256" key="2">
    <source>
        <dbReference type="ARBA" id="ARBA00022692"/>
    </source>
</evidence>
<evidence type="ECO:0000256" key="5">
    <source>
        <dbReference type="SAM" id="MobiDB-lite"/>
    </source>
</evidence>
<dbReference type="GO" id="GO:0005506">
    <property type="term" value="F:iron ion binding"/>
    <property type="evidence" value="ECO:0007669"/>
    <property type="project" value="InterPro"/>
</dbReference>
<organism evidence="8 9">
    <name type="scientific">Letharia lupina</name>
    <dbReference type="NCBI Taxonomy" id="560253"/>
    <lineage>
        <taxon>Eukaryota</taxon>
        <taxon>Fungi</taxon>
        <taxon>Dikarya</taxon>
        <taxon>Ascomycota</taxon>
        <taxon>Pezizomycotina</taxon>
        <taxon>Lecanoromycetes</taxon>
        <taxon>OSLEUM clade</taxon>
        <taxon>Lecanoromycetidae</taxon>
        <taxon>Lecanorales</taxon>
        <taxon>Lecanorineae</taxon>
        <taxon>Parmeliaceae</taxon>
        <taxon>Letharia</taxon>
    </lineage>
</organism>
<evidence type="ECO:0000256" key="1">
    <source>
        <dbReference type="ARBA" id="ARBA00004370"/>
    </source>
</evidence>
<dbReference type="InterPro" id="IPR050307">
    <property type="entry name" value="Sterol_Desaturase_Related"/>
</dbReference>
<feature type="compositionally biased region" description="Polar residues" evidence="5">
    <location>
        <begin position="373"/>
        <end position="384"/>
    </location>
</feature>
<dbReference type="Pfam" id="PF04116">
    <property type="entry name" value="FA_hydroxylase"/>
    <property type="match status" value="1"/>
</dbReference>
<dbReference type="RefSeq" id="XP_037147382.1">
    <property type="nucleotide sequence ID" value="XM_037297257.1"/>
</dbReference>
<protein>
    <recommendedName>
        <fullName evidence="7">Fatty acid hydroxylase domain-containing protein</fullName>
    </recommendedName>
</protein>
<evidence type="ECO:0000256" key="4">
    <source>
        <dbReference type="ARBA" id="ARBA00023136"/>
    </source>
</evidence>
<dbReference type="Proteomes" id="UP000593566">
    <property type="component" value="Unassembled WGS sequence"/>
</dbReference>
<feature type="compositionally biased region" description="Basic and acidic residues" evidence="5">
    <location>
        <begin position="469"/>
        <end position="478"/>
    </location>
</feature>
<dbReference type="PANTHER" id="PTHR11863">
    <property type="entry name" value="STEROL DESATURASE"/>
    <property type="match status" value="1"/>
</dbReference>
<proteinExistence type="predicted"/>
<evidence type="ECO:0000256" key="6">
    <source>
        <dbReference type="SAM" id="Phobius"/>
    </source>
</evidence>
<dbReference type="GO" id="GO:0008610">
    <property type="term" value="P:lipid biosynthetic process"/>
    <property type="evidence" value="ECO:0007669"/>
    <property type="project" value="InterPro"/>
</dbReference>
<feature type="transmembrane region" description="Helical" evidence="6">
    <location>
        <begin position="35"/>
        <end position="55"/>
    </location>
</feature>
<feature type="transmembrane region" description="Helical" evidence="6">
    <location>
        <begin position="195"/>
        <end position="220"/>
    </location>
</feature>
<dbReference type="GO" id="GO:0016491">
    <property type="term" value="F:oxidoreductase activity"/>
    <property type="evidence" value="ECO:0007669"/>
    <property type="project" value="InterPro"/>
</dbReference>
<feature type="compositionally biased region" description="Basic residues" evidence="5">
    <location>
        <begin position="452"/>
        <end position="461"/>
    </location>
</feature>
<dbReference type="AlphaFoldDB" id="A0A8H6C6S3"/>
<dbReference type="InterPro" id="IPR006694">
    <property type="entry name" value="Fatty_acid_hydroxylase"/>
</dbReference>
<feature type="region of interest" description="Disordered" evidence="5">
    <location>
        <begin position="364"/>
        <end position="496"/>
    </location>
</feature>
<evidence type="ECO:0000256" key="3">
    <source>
        <dbReference type="ARBA" id="ARBA00022989"/>
    </source>
</evidence>
<accession>A0A8H6C6S3</accession>
<sequence>MATASAMIDFSNLPPLPEYHLTPLPSLLPPIPDKLLTLLLPIFAYWGLSMFFHWIDTKDYFSQYRLHTPAEVSKRNRVSRWEVIRDVLIQQVVQTAVGWVLGMTEPDDFFGKEQYDVAVWARRIRIAEKSIPRLLATVGLDARGIAKNLGASHPMLAGALQGGQYPSLENLSVVGSASKMGTPGFAGWELMLASAIYWVLVPALQFGLAILVVDTWQYFLHRAMHMNKWLYTTFHSRHHRLYVPYAYGALYNHPFEGFLLDTLGASIAYKLAGMNTRQGMVFFAGSTIKTVDDHCGYALPWDPLQHITSNNAGYHDVHHQSWGIKTNFSQPFFTFWDRLLGTVWTGGDVSARYERSRLAAQKAFDTDKEKTTVTHSNPADSGTQDPKPYENDLRDATDLPSIPIKNRQPEPPAGKAELQAAGSRQQILDDKKDGGPGVLVDEAYEEKEARGFLRRSPRKRAPSTLSSKDGFKGLRDRVPTSMHGRARGIIGVDGSR</sequence>
<gene>
    <name evidence="8" type="ORF">HO133_006359</name>
</gene>
<name>A0A8H6C6S3_9LECA</name>
<dbReference type="GeneID" id="59334760"/>
<keyword evidence="2 6" id="KW-0812">Transmembrane</keyword>
<comment type="subcellular location">
    <subcellularLocation>
        <location evidence="1">Membrane</location>
    </subcellularLocation>
</comment>
<keyword evidence="4 6" id="KW-0472">Membrane</keyword>
<keyword evidence="3 6" id="KW-1133">Transmembrane helix</keyword>
<keyword evidence="9" id="KW-1185">Reference proteome</keyword>
<evidence type="ECO:0000313" key="9">
    <source>
        <dbReference type="Proteomes" id="UP000593566"/>
    </source>
</evidence>
<dbReference type="GO" id="GO:0016020">
    <property type="term" value="C:membrane"/>
    <property type="evidence" value="ECO:0007669"/>
    <property type="project" value="UniProtKB-SubCell"/>
</dbReference>
<dbReference type="EMBL" id="JACCJB010000024">
    <property type="protein sequence ID" value="KAF6217947.1"/>
    <property type="molecule type" value="Genomic_DNA"/>
</dbReference>
<comment type="caution">
    <text evidence="8">The sequence shown here is derived from an EMBL/GenBank/DDBJ whole genome shotgun (WGS) entry which is preliminary data.</text>
</comment>
<feature type="compositionally biased region" description="Basic and acidic residues" evidence="5">
    <location>
        <begin position="387"/>
        <end position="397"/>
    </location>
</feature>
<reference evidence="8 9" key="1">
    <citation type="journal article" date="2020" name="Genomics">
        <title>Complete, high-quality genomes from long-read metagenomic sequencing of two wolf lichen thalli reveals enigmatic genome architecture.</title>
        <authorList>
            <person name="McKenzie S.K."/>
            <person name="Walston R.F."/>
            <person name="Allen J.L."/>
        </authorList>
    </citation>
    <scope>NUCLEOTIDE SEQUENCE [LARGE SCALE GENOMIC DNA]</scope>
    <source>
        <strain evidence="8">WasteWater1</strain>
    </source>
</reference>